<dbReference type="NCBIfam" id="TIGR01167">
    <property type="entry name" value="LPXTG_anchor"/>
    <property type="match status" value="1"/>
</dbReference>
<feature type="transmembrane region" description="Helical" evidence="6">
    <location>
        <begin position="420"/>
        <end position="438"/>
    </location>
</feature>
<keyword evidence="10" id="KW-1185">Reference proteome</keyword>
<dbReference type="Proteomes" id="UP000323242">
    <property type="component" value="Unassembled WGS sequence"/>
</dbReference>
<dbReference type="NCBIfam" id="NF041528">
    <property type="entry name" value="strep_LAETG"/>
    <property type="match status" value="1"/>
</dbReference>
<dbReference type="RefSeq" id="WP_148904210.1">
    <property type="nucleotide sequence ID" value="NZ_VSZQ01000191.1"/>
</dbReference>
<sequence>MKIRRVLATAVALAVTTPAVLLSVSPAYADAKPAAQTQDQQKSKPTIKELEEAAAEAQKAYEKAAKAEAAGRVELEKTLDDLSEVSGTHPLAVASAAADQAAKNAAAAKTTADQAVTDAKAALDALTEDATEEERTAAETALSEAEATATTAATAKTAADTAAAEAREKLDDARVAAVRAYGVLQNAAEEALAVKVAADAALAKAIKEAEEAGEGEEGEEGGACEPELDLTSKVTGLPDKLVAGTSTDFSLRVTNGSDRHMDEVLAFVSVHATDKSGLKDTGKFFRLQWSTKSAPKWQNADADDYIDGVGALKPGAHADVKLRLTLDKATPAGNGVAFFAADFFNEDGSCGGAPDLDMYEFDVKAAGSKPGKTEDAKPSKTTRPGNTGTTPQGSASATPVTTGTNGSLAATGSSSATTPIALAGGAAVLLGAAAVFVVRRRKTGADA</sequence>
<keyword evidence="6" id="KW-0812">Transmembrane</keyword>
<keyword evidence="3 7" id="KW-0732">Signal</keyword>
<dbReference type="AlphaFoldDB" id="A0A5D4IM99"/>
<feature type="compositionally biased region" description="Polar residues" evidence="5">
    <location>
        <begin position="379"/>
        <end position="400"/>
    </location>
</feature>
<protein>
    <submittedName>
        <fullName evidence="9">LPXTG cell wall anchor domain-containing protein</fullName>
    </submittedName>
</protein>
<evidence type="ECO:0000256" key="5">
    <source>
        <dbReference type="SAM" id="MobiDB-lite"/>
    </source>
</evidence>
<feature type="signal peptide" evidence="7">
    <location>
        <begin position="1"/>
        <end position="29"/>
    </location>
</feature>
<dbReference type="InterPro" id="IPR019931">
    <property type="entry name" value="LPXTG_anchor"/>
</dbReference>
<feature type="domain" description="Gram-positive cocci surface proteins LPxTG" evidence="8">
    <location>
        <begin position="408"/>
        <end position="447"/>
    </location>
</feature>
<keyword evidence="2" id="KW-0964">Secreted</keyword>
<feature type="region of interest" description="Disordered" evidence="5">
    <location>
        <begin position="367"/>
        <end position="413"/>
    </location>
</feature>
<evidence type="ECO:0000313" key="10">
    <source>
        <dbReference type="Proteomes" id="UP000323242"/>
    </source>
</evidence>
<evidence type="ECO:0000256" key="4">
    <source>
        <dbReference type="ARBA" id="ARBA00023088"/>
    </source>
</evidence>
<proteinExistence type="predicted"/>
<feature type="chain" id="PRO_5022718661" evidence="7">
    <location>
        <begin position="30"/>
        <end position="447"/>
    </location>
</feature>
<evidence type="ECO:0000256" key="3">
    <source>
        <dbReference type="ARBA" id="ARBA00022729"/>
    </source>
</evidence>
<evidence type="ECO:0000313" key="9">
    <source>
        <dbReference type="EMBL" id="TYR52833.1"/>
    </source>
</evidence>
<organism evidence="9 10">
    <name type="scientific">Streptomyces parvus</name>
    <dbReference type="NCBI Taxonomy" id="66428"/>
    <lineage>
        <taxon>Bacteria</taxon>
        <taxon>Bacillati</taxon>
        <taxon>Actinomycetota</taxon>
        <taxon>Actinomycetes</taxon>
        <taxon>Kitasatosporales</taxon>
        <taxon>Streptomycetaceae</taxon>
        <taxon>Streptomyces</taxon>
    </lineage>
</organism>
<accession>A0A5D4IM99</accession>
<keyword evidence="6" id="KW-0472">Membrane</keyword>
<keyword evidence="1" id="KW-0134">Cell wall</keyword>
<gene>
    <name evidence="9" type="ORF">FY004_28230</name>
</gene>
<dbReference type="PROSITE" id="PS50847">
    <property type="entry name" value="GRAM_POS_ANCHORING"/>
    <property type="match status" value="1"/>
</dbReference>
<dbReference type="EMBL" id="VSZQ01000191">
    <property type="protein sequence ID" value="TYR52833.1"/>
    <property type="molecule type" value="Genomic_DNA"/>
</dbReference>
<evidence type="ECO:0000256" key="6">
    <source>
        <dbReference type="SAM" id="Phobius"/>
    </source>
</evidence>
<evidence type="ECO:0000256" key="2">
    <source>
        <dbReference type="ARBA" id="ARBA00022525"/>
    </source>
</evidence>
<reference evidence="9 10" key="1">
    <citation type="submission" date="2019-08" db="EMBL/GenBank/DDBJ databases">
        <title>Draft genome for granaticin producer strain Streptomyces parvus C05.</title>
        <authorList>
            <person name="Gonzalez-Pimentel J.L."/>
        </authorList>
    </citation>
    <scope>NUCLEOTIDE SEQUENCE [LARGE SCALE GENOMIC DNA]</scope>
    <source>
        <strain evidence="9 10">C05</strain>
    </source>
</reference>
<feature type="compositionally biased region" description="Low complexity" evidence="5">
    <location>
        <begin position="138"/>
        <end position="154"/>
    </location>
</feature>
<comment type="caution">
    <text evidence="9">The sequence shown here is derived from an EMBL/GenBank/DDBJ whole genome shotgun (WGS) entry which is preliminary data.</text>
</comment>
<feature type="compositionally biased region" description="Low complexity" evidence="5">
    <location>
        <begin position="401"/>
        <end position="413"/>
    </location>
</feature>
<evidence type="ECO:0000256" key="1">
    <source>
        <dbReference type="ARBA" id="ARBA00022512"/>
    </source>
</evidence>
<evidence type="ECO:0000259" key="8">
    <source>
        <dbReference type="PROSITE" id="PS50847"/>
    </source>
</evidence>
<name>A0A5D4IM99_9ACTN</name>
<feature type="region of interest" description="Disordered" evidence="5">
    <location>
        <begin position="128"/>
        <end position="154"/>
    </location>
</feature>
<evidence type="ECO:0000256" key="7">
    <source>
        <dbReference type="SAM" id="SignalP"/>
    </source>
</evidence>
<keyword evidence="4" id="KW-0572">Peptidoglycan-anchor</keyword>
<keyword evidence="6" id="KW-1133">Transmembrane helix</keyword>